<reference evidence="1" key="1">
    <citation type="submission" date="2021-08" db="EMBL/GenBank/DDBJ databases">
        <title>The first chromosome-level gecko genome reveals the dynamic sex chromosomes of Neotropical dwarf geckos (Sphaerodactylidae: Sphaerodactylus).</title>
        <authorList>
            <person name="Pinto B.J."/>
            <person name="Keating S.E."/>
            <person name="Gamble T."/>
        </authorList>
    </citation>
    <scope>NUCLEOTIDE SEQUENCE</scope>
    <source>
        <strain evidence="1">TG3544</strain>
    </source>
</reference>
<proteinExistence type="predicted"/>
<evidence type="ECO:0000313" key="1">
    <source>
        <dbReference type="EMBL" id="KAH8006748.1"/>
    </source>
</evidence>
<comment type="caution">
    <text evidence="1">The sequence shown here is derived from an EMBL/GenBank/DDBJ whole genome shotgun (WGS) entry which is preliminary data.</text>
</comment>
<sequence>MYPNILMLDSPRIKNPGYLQGKQGPVRPGTHTTAETKDHSDNSSALIPCLHIDVDYCSEAAKCCHLGVDEYGWIAAAVGWSLWFLTLILFCIDKLMRLQPDEPKHLEA</sequence>
<dbReference type="EMBL" id="CM037619">
    <property type="protein sequence ID" value="KAH8006748.1"/>
    <property type="molecule type" value="Genomic_DNA"/>
</dbReference>
<name>A0ACB8FME2_9SAUR</name>
<keyword evidence="2" id="KW-1185">Reference proteome</keyword>
<gene>
    <name evidence="1" type="ORF">K3G42_012451</name>
</gene>
<accession>A0ACB8FME2</accession>
<protein>
    <submittedName>
        <fullName evidence="1">Uncharacterized protein</fullName>
    </submittedName>
</protein>
<dbReference type="Proteomes" id="UP000827872">
    <property type="component" value="Linkage Group LG06"/>
</dbReference>
<evidence type="ECO:0000313" key="2">
    <source>
        <dbReference type="Proteomes" id="UP000827872"/>
    </source>
</evidence>
<organism evidence="1 2">
    <name type="scientific">Sphaerodactylus townsendi</name>
    <dbReference type="NCBI Taxonomy" id="933632"/>
    <lineage>
        <taxon>Eukaryota</taxon>
        <taxon>Metazoa</taxon>
        <taxon>Chordata</taxon>
        <taxon>Craniata</taxon>
        <taxon>Vertebrata</taxon>
        <taxon>Euteleostomi</taxon>
        <taxon>Lepidosauria</taxon>
        <taxon>Squamata</taxon>
        <taxon>Bifurcata</taxon>
        <taxon>Gekkota</taxon>
        <taxon>Sphaerodactylidae</taxon>
        <taxon>Sphaerodactylus</taxon>
    </lineage>
</organism>